<proteinExistence type="predicted"/>
<dbReference type="EMBL" id="CP050296">
    <property type="protein sequence ID" value="QND61402.1"/>
    <property type="molecule type" value="Genomic_DNA"/>
</dbReference>
<evidence type="ECO:0000256" key="4">
    <source>
        <dbReference type="SAM" id="Phobius"/>
    </source>
</evidence>
<gene>
    <name evidence="6" type="ORF">HB778_25575</name>
</gene>
<feature type="transmembrane region" description="Helical" evidence="4">
    <location>
        <begin position="139"/>
        <end position="158"/>
    </location>
</feature>
<dbReference type="InterPro" id="IPR020846">
    <property type="entry name" value="MFS_dom"/>
</dbReference>
<dbReference type="PANTHER" id="PTHR42910:SF1">
    <property type="entry name" value="MAJOR FACILITATOR SUPERFAMILY (MFS) PROFILE DOMAIN-CONTAINING PROTEIN"/>
    <property type="match status" value="1"/>
</dbReference>
<accession>A0A7G6T3S0</accession>
<evidence type="ECO:0000256" key="3">
    <source>
        <dbReference type="ARBA" id="ARBA00023136"/>
    </source>
</evidence>
<feature type="transmembrane region" description="Helical" evidence="4">
    <location>
        <begin position="307"/>
        <end position="328"/>
    </location>
</feature>
<name>A0A7G6T3S0_9HYPH</name>
<keyword evidence="2 4" id="KW-1133">Transmembrane helix</keyword>
<evidence type="ECO:0000256" key="2">
    <source>
        <dbReference type="ARBA" id="ARBA00022989"/>
    </source>
</evidence>
<feature type="transmembrane region" description="Helical" evidence="4">
    <location>
        <begin position="82"/>
        <end position="100"/>
    </location>
</feature>
<protein>
    <submittedName>
        <fullName evidence="6">MFS transporter</fullName>
    </submittedName>
</protein>
<feature type="transmembrane region" description="Helical" evidence="4">
    <location>
        <begin position="248"/>
        <end position="270"/>
    </location>
</feature>
<evidence type="ECO:0000259" key="5">
    <source>
        <dbReference type="PROSITE" id="PS50850"/>
    </source>
</evidence>
<feature type="transmembrane region" description="Helical" evidence="4">
    <location>
        <begin position="366"/>
        <end position="386"/>
    </location>
</feature>
<evidence type="ECO:0000256" key="1">
    <source>
        <dbReference type="ARBA" id="ARBA00022692"/>
    </source>
</evidence>
<feature type="domain" description="Major facilitator superfamily (MFS) profile" evidence="5">
    <location>
        <begin position="16"/>
        <end position="390"/>
    </location>
</feature>
<dbReference type="Gene3D" id="1.20.1250.20">
    <property type="entry name" value="MFS general substrate transporter like domains"/>
    <property type="match status" value="1"/>
</dbReference>
<dbReference type="InterPro" id="IPR011701">
    <property type="entry name" value="MFS"/>
</dbReference>
<feature type="transmembrane region" description="Helical" evidence="4">
    <location>
        <begin position="12"/>
        <end position="33"/>
    </location>
</feature>
<dbReference type="InterPro" id="IPR036259">
    <property type="entry name" value="MFS_trans_sf"/>
</dbReference>
<feature type="transmembrane region" description="Helical" evidence="4">
    <location>
        <begin position="106"/>
        <end position="127"/>
    </location>
</feature>
<evidence type="ECO:0000313" key="6">
    <source>
        <dbReference type="EMBL" id="QND61402.1"/>
    </source>
</evidence>
<dbReference type="Proteomes" id="UP000515465">
    <property type="component" value="Chromosome"/>
</dbReference>
<dbReference type="CDD" id="cd17324">
    <property type="entry name" value="MFS_NepI_like"/>
    <property type="match status" value="1"/>
</dbReference>
<organism evidence="6 7">
    <name type="scientific">Mesorhizobium huakuii</name>
    <dbReference type="NCBI Taxonomy" id="28104"/>
    <lineage>
        <taxon>Bacteria</taxon>
        <taxon>Pseudomonadati</taxon>
        <taxon>Pseudomonadota</taxon>
        <taxon>Alphaproteobacteria</taxon>
        <taxon>Hyphomicrobiales</taxon>
        <taxon>Phyllobacteriaceae</taxon>
        <taxon>Mesorhizobium</taxon>
    </lineage>
</organism>
<feature type="transmembrane region" description="Helical" evidence="4">
    <location>
        <begin position="221"/>
        <end position="242"/>
    </location>
</feature>
<reference evidence="7" key="1">
    <citation type="journal article" date="2020" name="Mol. Plant Microbe">
        <title>Rhizobial microsymbionts of the narrowly endemic Oxytropis species growing in Kamchatka are characterized by significant genetic diversity and possess a set of genes that are associated with T3SS and T6SS secretion systems and can affect the development of symbiosis.</title>
        <authorList>
            <person name="Safronova V."/>
            <person name="Guro P."/>
            <person name="Sazanova A."/>
            <person name="Kuznetsova I."/>
            <person name="Belimov A."/>
            <person name="Yakubov V."/>
            <person name="Chirak E."/>
            <person name="Afonin A."/>
            <person name="Gogolev Y."/>
            <person name="Andronov E."/>
            <person name="Tikhonovich I."/>
        </authorList>
    </citation>
    <scope>NUCLEOTIDE SEQUENCE [LARGE SCALE GENOMIC DNA]</scope>
    <source>
        <strain evidence="7">583</strain>
    </source>
</reference>
<dbReference type="AlphaFoldDB" id="A0A7G6T3S0"/>
<dbReference type="RefSeq" id="WP_183465218.1">
    <property type="nucleotide sequence ID" value="NZ_CP050296.1"/>
</dbReference>
<dbReference type="PANTHER" id="PTHR42910">
    <property type="entry name" value="TRANSPORTER SCO4007-RELATED"/>
    <property type="match status" value="1"/>
</dbReference>
<sequence length="390" mass="40026">MHTPAGTRATAIDNGLLAILAVAAGLTVANNYYNQAMLGLLAHQFALSAGAVSALPVVTQLGNVVGILFLAPLGDRLERRSLILATTAALVVALAGAALAPSFPWLVVAGIGIGLFATVTQQIVPLALHLAAPHERGRVLGIVTGGILVGILLARTVSGFISDIWGWQAVFSAAAALMLATCAALAWRLPRVEPVTDLSYGRLLGSLWTLLRTHRILRQAIVVQALIFAAFIGFWSTLALAFDAAPYHFGATAVGLMALVGVAGALAAPLAGRFADRRGPHVIVSIGAGLVVAAFAILGLFEGSLAAMIVAVLILDLGVQSSQVANQARIHALDPTARSRLNTIFMATMILGGAFGSGLAGLAYSAWGWSGTCLFGAVSAAAALLVSRRP</sequence>
<keyword evidence="3 4" id="KW-0472">Membrane</keyword>
<feature type="transmembrane region" description="Helical" evidence="4">
    <location>
        <begin position="282"/>
        <end position="301"/>
    </location>
</feature>
<dbReference type="PROSITE" id="PS50850">
    <property type="entry name" value="MFS"/>
    <property type="match status" value="1"/>
</dbReference>
<feature type="transmembrane region" description="Helical" evidence="4">
    <location>
        <begin position="164"/>
        <end position="187"/>
    </location>
</feature>
<evidence type="ECO:0000313" key="7">
    <source>
        <dbReference type="Proteomes" id="UP000515465"/>
    </source>
</evidence>
<feature type="transmembrane region" description="Helical" evidence="4">
    <location>
        <begin position="340"/>
        <end position="360"/>
    </location>
</feature>
<dbReference type="SUPFAM" id="SSF103473">
    <property type="entry name" value="MFS general substrate transporter"/>
    <property type="match status" value="1"/>
</dbReference>
<keyword evidence="1 4" id="KW-0812">Transmembrane</keyword>
<dbReference type="Pfam" id="PF07690">
    <property type="entry name" value="MFS_1"/>
    <property type="match status" value="1"/>
</dbReference>
<dbReference type="GO" id="GO:0022857">
    <property type="term" value="F:transmembrane transporter activity"/>
    <property type="evidence" value="ECO:0007669"/>
    <property type="project" value="InterPro"/>
</dbReference>
<feature type="transmembrane region" description="Helical" evidence="4">
    <location>
        <begin position="45"/>
        <end position="70"/>
    </location>
</feature>